<dbReference type="EMBL" id="CP061036">
    <property type="protein sequence ID" value="QQV79262.1"/>
    <property type="molecule type" value="Genomic_DNA"/>
</dbReference>
<dbReference type="AlphaFoldDB" id="A0A974NYI1"/>
<evidence type="ECO:0000313" key="3">
    <source>
        <dbReference type="Proteomes" id="UP000595894"/>
    </source>
</evidence>
<dbReference type="RefSeq" id="WP_202096547.1">
    <property type="nucleotide sequence ID" value="NZ_CP061036.1"/>
</dbReference>
<dbReference type="KEGG" id="sari:H5J25_19640"/>
<sequence>MARDYGTADGSITLEISYAMLFYVLKRLKLPGEPERLPARSQHIVLANREEEASALRKADVAE</sequence>
<gene>
    <name evidence="2" type="ORF">H5J25_19640</name>
</gene>
<name>A0A974NYI1_9SPHN</name>
<dbReference type="Proteomes" id="UP000595894">
    <property type="component" value="Plasmid punnamed1"/>
</dbReference>
<reference evidence="3" key="1">
    <citation type="submission" date="2020-09" db="EMBL/GenBank/DDBJ databases">
        <title>Sphingomonas sp., a new species isolated from pork steak.</title>
        <authorList>
            <person name="Heidler von Heilborn D."/>
        </authorList>
    </citation>
    <scope>NUCLEOTIDE SEQUENCE [LARGE SCALE GENOMIC DNA]</scope>
    <source>
        <plasmid evidence="3">punnamed1</plasmid>
    </source>
</reference>
<keyword evidence="2" id="KW-0614">Plasmid</keyword>
<feature type="domain" description="DNA-binding transcriptional repressor CapW C-terminal dimerisation" evidence="1">
    <location>
        <begin position="2"/>
        <end position="51"/>
    </location>
</feature>
<dbReference type="InterPro" id="IPR059020">
    <property type="entry name" value="CapW_CTD"/>
</dbReference>
<evidence type="ECO:0000259" key="1">
    <source>
        <dbReference type="Pfam" id="PF26107"/>
    </source>
</evidence>
<evidence type="ECO:0000313" key="2">
    <source>
        <dbReference type="EMBL" id="QQV79262.1"/>
    </source>
</evidence>
<proteinExistence type="predicted"/>
<keyword evidence="3" id="KW-1185">Reference proteome</keyword>
<accession>A0A974NYI1</accession>
<dbReference type="Pfam" id="PF26107">
    <property type="entry name" value="BrxR_CTD"/>
    <property type="match status" value="1"/>
</dbReference>
<geneLocation type="plasmid" evidence="2 3">
    <name>punnamed1</name>
</geneLocation>
<protein>
    <recommendedName>
        <fullName evidence="1">DNA-binding transcriptional repressor CapW C-terminal dimerisation domain-containing protein</fullName>
    </recommendedName>
</protein>
<organism evidence="2 3">
    <name type="scientific">Sphingomonas aliaeris</name>
    <dbReference type="NCBI Taxonomy" id="2759526"/>
    <lineage>
        <taxon>Bacteria</taxon>
        <taxon>Pseudomonadati</taxon>
        <taxon>Pseudomonadota</taxon>
        <taxon>Alphaproteobacteria</taxon>
        <taxon>Sphingomonadales</taxon>
        <taxon>Sphingomonadaceae</taxon>
        <taxon>Sphingomonas</taxon>
    </lineage>
</organism>